<dbReference type="EMBL" id="GBXM01016021">
    <property type="protein sequence ID" value="JAH92556.1"/>
    <property type="molecule type" value="Transcribed_RNA"/>
</dbReference>
<dbReference type="AlphaFoldDB" id="A0A0E9WQJ0"/>
<proteinExistence type="predicted"/>
<keyword evidence="1" id="KW-0472">Membrane</keyword>
<evidence type="ECO:0000313" key="2">
    <source>
        <dbReference type="EMBL" id="JAH92556.1"/>
    </source>
</evidence>
<name>A0A0E9WQJ0_ANGAN</name>
<organism evidence="2">
    <name type="scientific">Anguilla anguilla</name>
    <name type="common">European freshwater eel</name>
    <name type="synonym">Muraena anguilla</name>
    <dbReference type="NCBI Taxonomy" id="7936"/>
    <lineage>
        <taxon>Eukaryota</taxon>
        <taxon>Metazoa</taxon>
        <taxon>Chordata</taxon>
        <taxon>Craniata</taxon>
        <taxon>Vertebrata</taxon>
        <taxon>Euteleostomi</taxon>
        <taxon>Actinopterygii</taxon>
        <taxon>Neopterygii</taxon>
        <taxon>Teleostei</taxon>
        <taxon>Anguilliformes</taxon>
        <taxon>Anguillidae</taxon>
        <taxon>Anguilla</taxon>
    </lineage>
</organism>
<keyword evidence="1" id="KW-0812">Transmembrane</keyword>
<protein>
    <submittedName>
        <fullName evidence="2">Uncharacterized protein</fullName>
    </submittedName>
</protein>
<evidence type="ECO:0000256" key="1">
    <source>
        <dbReference type="SAM" id="Phobius"/>
    </source>
</evidence>
<accession>A0A0E9WQJ0</accession>
<keyword evidence="1" id="KW-1133">Transmembrane helix</keyword>
<reference evidence="2" key="2">
    <citation type="journal article" date="2015" name="Fish Shellfish Immunol.">
        <title>Early steps in the European eel (Anguilla anguilla)-Vibrio vulnificus interaction in the gills: Role of the RtxA13 toxin.</title>
        <authorList>
            <person name="Callol A."/>
            <person name="Pajuelo D."/>
            <person name="Ebbesson L."/>
            <person name="Teles M."/>
            <person name="MacKenzie S."/>
            <person name="Amaro C."/>
        </authorList>
    </citation>
    <scope>NUCLEOTIDE SEQUENCE</scope>
</reference>
<reference evidence="2" key="1">
    <citation type="submission" date="2014-11" db="EMBL/GenBank/DDBJ databases">
        <authorList>
            <person name="Amaro Gonzalez C."/>
        </authorList>
    </citation>
    <scope>NUCLEOTIDE SEQUENCE</scope>
</reference>
<sequence>MYISNVFILSHSIFCFSFTCTPVCFCLLNFSSMLLEASVLHLSMNDTLCSRKYSTHFTSILLLSHSLYVQLMKTLKITFWHLHLYPCFACL</sequence>
<feature type="transmembrane region" description="Helical" evidence="1">
    <location>
        <begin position="12"/>
        <end position="33"/>
    </location>
</feature>